<accession>A0A2S6C8D7</accession>
<organism evidence="2 3">
    <name type="scientific">Cercospora berteroae</name>
    <dbReference type="NCBI Taxonomy" id="357750"/>
    <lineage>
        <taxon>Eukaryota</taxon>
        <taxon>Fungi</taxon>
        <taxon>Dikarya</taxon>
        <taxon>Ascomycota</taxon>
        <taxon>Pezizomycotina</taxon>
        <taxon>Dothideomycetes</taxon>
        <taxon>Dothideomycetidae</taxon>
        <taxon>Mycosphaerellales</taxon>
        <taxon>Mycosphaerellaceae</taxon>
        <taxon>Cercospora</taxon>
    </lineage>
</organism>
<keyword evidence="3" id="KW-1185">Reference proteome</keyword>
<proteinExistence type="predicted"/>
<dbReference type="AlphaFoldDB" id="A0A2S6C8D7"/>
<feature type="compositionally biased region" description="Acidic residues" evidence="1">
    <location>
        <begin position="513"/>
        <end position="522"/>
    </location>
</feature>
<evidence type="ECO:0000313" key="2">
    <source>
        <dbReference type="EMBL" id="PPJ56004.1"/>
    </source>
</evidence>
<evidence type="ECO:0000256" key="1">
    <source>
        <dbReference type="SAM" id="MobiDB-lite"/>
    </source>
</evidence>
<comment type="caution">
    <text evidence="2">The sequence shown here is derived from an EMBL/GenBank/DDBJ whole genome shotgun (WGS) entry which is preliminary data.</text>
</comment>
<protein>
    <submittedName>
        <fullName evidence="2">Uncharacterized protein</fullName>
    </submittedName>
</protein>
<sequence>MRHSHDFNSASHHSAGPSIPRVFAAPRLLTGLTPADSPRALYDQPPLDHLLGGRFRADPSQPVPDLPPLHPSIVVEASKRVDYDAVNAEIRAAQARPKAHEHADAVVTKFVKFVQTYEDRALIVPLDAMHQWCAGRNRFVANLGASEKDPEARAQVLEAFGTDFQYTLSATGFYEDKEICASVMPVLLDLPVTSNVAESLRSPQSMAPDSDINEARKPMDPMVAFCNSFKRALPGAETQDPARYHACIRILRHHCKPETFDGVVTVSRALKHYVQAQVHVVASFRRRHHNVLQASGFFEDQDFIKEVLSVAADYHQPQKVETTPPAALGGALPQQRMWAFASETERQQDDRDHAMAFNLEETDPVTLGTTILRAAFEPTNVPFPFIDSRTLRRKTPVAYQRARRPATAISRTSPPNASRSALSSRLARSAGSSQHSSTSPHVASSPAPRGVHDPLRSDLSSRRGFVAPPDADPTDEGWNPGDRVADTYDAKGSMARSSVRPSINPSWNNDTDRTDEDLDADDRDVVAGGDPDDVEVKMEEEDIDESTELLDDQRALVQREYVRCLSVHQLSRTPISCTGLRS</sequence>
<feature type="region of interest" description="Disordered" evidence="1">
    <location>
        <begin position="395"/>
        <end position="531"/>
    </location>
</feature>
<feature type="compositionally biased region" description="Polar residues" evidence="1">
    <location>
        <begin position="495"/>
        <end position="509"/>
    </location>
</feature>
<name>A0A2S6C8D7_9PEZI</name>
<dbReference type="EMBL" id="PNEN01000527">
    <property type="protein sequence ID" value="PPJ56004.1"/>
    <property type="molecule type" value="Genomic_DNA"/>
</dbReference>
<feature type="compositionally biased region" description="Low complexity" evidence="1">
    <location>
        <begin position="417"/>
        <end position="433"/>
    </location>
</feature>
<dbReference type="Proteomes" id="UP000237631">
    <property type="component" value="Unassembled WGS sequence"/>
</dbReference>
<evidence type="ECO:0000313" key="3">
    <source>
        <dbReference type="Proteomes" id="UP000237631"/>
    </source>
</evidence>
<gene>
    <name evidence="2" type="ORF">CBER1_03388</name>
</gene>
<dbReference type="OrthoDB" id="10480852at2759"/>
<feature type="compositionally biased region" description="Basic and acidic residues" evidence="1">
    <location>
        <begin position="450"/>
        <end position="461"/>
    </location>
</feature>
<reference evidence="3" key="1">
    <citation type="journal article" date="2017" name="bioRxiv">
        <title>Conservation of a gene cluster reveals novel cercosporin biosynthetic mechanisms and extends production to the genus Colletotrichum.</title>
        <authorList>
            <person name="de Jonge R."/>
            <person name="Ebert M.K."/>
            <person name="Huitt-Roehl C.R."/>
            <person name="Pal P."/>
            <person name="Suttle J.C."/>
            <person name="Spanner R.E."/>
            <person name="Neubauer J.D."/>
            <person name="Jurick W.M.II."/>
            <person name="Stott K.A."/>
            <person name="Secor G.A."/>
            <person name="Thomma B.P.H.J."/>
            <person name="Van de Peer Y."/>
            <person name="Townsend C.A."/>
            <person name="Bolton M.D."/>
        </authorList>
    </citation>
    <scope>NUCLEOTIDE SEQUENCE [LARGE SCALE GENOMIC DNA]</scope>
    <source>
        <strain evidence="3">CBS538.71</strain>
    </source>
</reference>